<dbReference type="GO" id="GO:0000145">
    <property type="term" value="C:exocyst"/>
    <property type="evidence" value="ECO:0007669"/>
    <property type="project" value="InterPro"/>
</dbReference>
<gene>
    <name evidence="4" type="ORF">SAMEA4029010_CIC11G00000002998</name>
</gene>
<dbReference type="PANTHER" id="PTHR21292:SF1">
    <property type="entry name" value="EXOCYST COMPLEX COMPONENT 3"/>
    <property type="match status" value="1"/>
</dbReference>
<dbReference type="InterPro" id="IPR010326">
    <property type="entry name" value="EXOC3/Sec6"/>
</dbReference>
<reference evidence="4 5" key="1">
    <citation type="submission" date="2016-10" db="EMBL/GenBank/DDBJ databases">
        <authorList>
            <person name="de Groot N.N."/>
        </authorList>
    </citation>
    <scope>NUCLEOTIDE SEQUENCE [LARGE SCALE GENOMIC DNA]</scope>
    <source>
        <strain evidence="4 5">CBS 141442</strain>
    </source>
</reference>
<dbReference type="PANTHER" id="PTHR21292">
    <property type="entry name" value="EXOCYST COMPLEX COMPONENT SEC6-RELATED"/>
    <property type="match status" value="1"/>
</dbReference>
<dbReference type="Proteomes" id="UP000182334">
    <property type="component" value="Chromosome III"/>
</dbReference>
<evidence type="ECO:0000313" key="5">
    <source>
        <dbReference type="Proteomes" id="UP000182334"/>
    </source>
</evidence>
<dbReference type="GO" id="GO:0006887">
    <property type="term" value="P:exocytosis"/>
    <property type="evidence" value="ECO:0007669"/>
    <property type="project" value="UniProtKB-KW"/>
</dbReference>
<dbReference type="InterPro" id="IPR042532">
    <property type="entry name" value="EXOC3/Sec6_C"/>
</dbReference>
<dbReference type="GO" id="GO:0000149">
    <property type="term" value="F:SNARE binding"/>
    <property type="evidence" value="ECO:0007669"/>
    <property type="project" value="TreeGrafter"/>
</dbReference>
<dbReference type="Pfam" id="PF06046">
    <property type="entry name" value="Sec6"/>
    <property type="match status" value="1"/>
</dbReference>
<keyword evidence="2" id="KW-0813">Transport</keyword>
<dbReference type="STRING" id="45354.A0A1L0BJ74"/>
<comment type="similarity">
    <text evidence="1">Belongs to the SEC6 family.</text>
</comment>
<dbReference type="OrthoDB" id="190098at2759"/>
<protein>
    <submittedName>
        <fullName evidence="4">CIC11C00000002998</fullName>
    </submittedName>
</protein>
<sequence>MSEAALSRISNLIKVEDDLLKLDSLRQQFTKERNSIDVKLNSAALQQIDSVVQNLERLKTAVDKLSSVKSNIERINNVYTESVTQVKEYDTLKTISGVYQTMMQVQNLYTDIANYRKYLEHINNMIKAELDAVTEDIAYPMYNFYRIHFNVTQARNFVDYLEDQSAELSDDIQSIVTKIIQPLRAVFRNFDELMKEVIISITEAVKEGNIEMVNKLVRVIEHEATEDLKVNLMRDLRLVDSNSSMVRDYAKTRTQMRHYKKFFYTKLEESLADTFDKCVEHFYQDKMLVYDNLEWFEDELVFVVHTLAPLFPSHWEISNYIHGVYYNKLHKFTMELINTNPPAEDLMRILEYDSHYNQFVTSLQLENFQKEQKSILGEELKNSVLDDYLKVILSKMEEWNDNLISQESKSFRDRDEPPDVYNYAQTMEDFDQFDHIITLEITSDVYVLPDFKTTLSMLKDQADVAADSGYGKVLVGVIENWSRCYNKRVFSYMQLVEDEVNKYMSVYNNERYLIKESKTKRFLRMQSRTQEELDVENMTPEEKSQISKPGLVEYLAALGNTYEVNTDRLQDKFMPNYMSKVHSTYQTRIEDAFQDTLSPSTELNAQVIRSIAEIIINDLLPALSTLFTKSWYNSANQNSGDLNMAQQVVETIVEYMEELKSYASYDLYSLTFTVVLDTFIASYLRIGYQNILHGDGKRIDPTSTKKFQSFSEAVNRDIAILYEGLDPLFSRKDAVYLLRSLTALELLTTLATVENPMVEIPHIWEHEILATYYNCSIEYVRGILLCRKDIDTKTVPLLMDKLIEIQNSYQQQVDPPEMNVATLNNFSYA</sequence>
<evidence type="ECO:0000256" key="3">
    <source>
        <dbReference type="ARBA" id="ARBA00022483"/>
    </source>
</evidence>
<proteinExistence type="inferred from homology"/>
<accession>A0A1L0BJ74</accession>
<name>A0A1L0BJ74_9ASCO</name>
<keyword evidence="3" id="KW-0268">Exocytosis</keyword>
<organism evidence="4 5">
    <name type="scientific">Sungouiella intermedia</name>
    <dbReference type="NCBI Taxonomy" id="45354"/>
    <lineage>
        <taxon>Eukaryota</taxon>
        <taxon>Fungi</taxon>
        <taxon>Dikarya</taxon>
        <taxon>Ascomycota</taxon>
        <taxon>Saccharomycotina</taxon>
        <taxon>Pichiomycetes</taxon>
        <taxon>Metschnikowiaceae</taxon>
        <taxon>Sungouiella</taxon>
    </lineage>
</organism>
<evidence type="ECO:0000256" key="2">
    <source>
        <dbReference type="ARBA" id="ARBA00022448"/>
    </source>
</evidence>
<dbReference type="GO" id="GO:0051601">
    <property type="term" value="P:exocyst localization"/>
    <property type="evidence" value="ECO:0007669"/>
    <property type="project" value="TreeGrafter"/>
</dbReference>
<dbReference type="Gene3D" id="1.10.357.70">
    <property type="entry name" value="Exocyst complex component Sec6, C-terminal domain"/>
    <property type="match status" value="1"/>
</dbReference>
<evidence type="ECO:0000313" key="4">
    <source>
        <dbReference type="EMBL" id="SGZ51543.1"/>
    </source>
</evidence>
<evidence type="ECO:0000256" key="1">
    <source>
        <dbReference type="ARBA" id="ARBA00009447"/>
    </source>
</evidence>
<dbReference type="Gene3D" id="1.10.357.50">
    <property type="match status" value="1"/>
</dbReference>
<dbReference type="AlphaFoldDB" id="A0A1L0BJ74"/>
<keyword evidence="5" id="KW-1185">Reference proteome</keyword>
<dbReference type="EMBL" id="LT635758">
    <property type="protein sequence ID" value="SGZ51543.1"/>
    <property type="molecule type" value="Genomic_DNA"/>
</dbReference>